<name>A0A8C8RX69_9SAUR</name>
<feature type="chain" id="PRO_5034666334" evidence="1">
    <location>
        <begin position="26"/>
        <end position="63"/>
    </location>
</feature>
<feature type="signal peptide" evidence="1">
    <location>
        <begin position="1"/>
        <end position="25"/>
    </location>
</feature>
<dbReference type="AlphaFoldDB" id="A0A8C8RX69"/>
<dbReference type="Proteomes" id="UP000694393">
    <property type="component" value="Unplaced"/>
</dbReference>
<sequence length="63" mass="6719">MEGQRGMRGGCALLLMLLAAGGSERYRPPRRKCPVGCSCTQDNALCDRTDGVPRGLPPDITSL</sequence>
<evidence type="ECO:0000313" key="2">
    <source>
        <dbReference type="Ensembl" id="ENSPCEP00000011014.1"/>
    </source>
</evidence>
<keyword evidence="3" id="KW-1185">Reference proteome</keyword>
<protein>
    <submittedName>
        <fullName evidence="2">Uncharacterized protein</fullName>
    </submittedName>
</protein>
<evidence type="ECO:0000256" key="1">
    <source>
        <dbReference type="SAM" id="SignalP"/>
    </source>
</evidence>
<evidence type="ECO:0000313" key="3">
    <source>
        <dbReference type="Proteomes" id="UP000694393"/>
    </source>
</evidence>
<keyword evidence="1" id="KW-0732">Signal</keyword>
<dbReference type="Ensembl" id="ENSPCET00000011375.1">
    <property type="protein sequence ID" value="ENSPCEP00000011014.1"/>
    <property type="gene ID" value="ENSPCEG00000008704.1"/>
</dbReference>
<reference evidence="2" key="2">
    <citation type="submission" date="2025-09" db="UniProtKB">
        <authorList>
            <consortium name="Ensembl"/>
        </authorList>
    </citation>
    <scope>IDENTIFICATION</scope>
</reference>
<proteinExistence type="predicted"/>
<organism evidence="2 3">
    <name type="scientific">Pelusios castaneus</name>
    <name type="common">West African mud turtle</name>
    <dbReference type="NCBI Taxonomy" id="367368"/>
    <lineage>
        <taxon>Eukaryota</taxon>
        <taxon>Metazoa</taxon>
        <taxon>Chordata</taxon>
        <taxon>Craniata</taxon>
        <taxon>Vertebrata</taxon>
        <taxon>Euteleostomi</taxon>
        <taxon>Archelosauria</taxon>
        <taxon>Testudinata</taxon>
        <taxon>Testudines</taxon>
        <taxon>Pleurodira</taxon>
        <taxon>Pelomedusidae</taxon>
        <taxon>Pelusios</taxon>
    </lineage>
</organism>
<reference evidence="2" key="1">
    <citation type="submission" date="2025-08" db="UniProtKB">
        <authorList>
            <consortium name="Ensembl"/>
        </authorList>
    </citation>
    <scope>IDENTIFICATION</scope>
</reference>
<accession>A0A8C8RX69</accession>